<organism evidence="1">
    <name type="scientific">Cupriavidus taiwanensis</name>
    <dbReference type="NCBI Taxonomy" id="164546"/>
    <lineage>
        <taxon>Bacteria</taxon>
        <taxon>Pseudomonadati</taxon>
        <taxon>Pseudomonadota</taxon>
        <taxon>Betaproteobacteria</taxon>
        <taxon>Burkholderiales</taxon>
        <taxon>Burkholderiaceae</taxon>
        <taxon>Cupriavidus</taxon>
    </lineage>
</organism>
<reference evidence="1" key="1">
    <citation type="submission" date="2018-01" db="EMBL/GenBank/DDBJ databases">
        <authorList>
            <person name="Gaut B.S."/>
            <person name="Morton B.R."/>
            <person name="Clegg M.T."/>
            <person name="Duvall M.R."/>
        </authorList>
    </citation>
    <scope>NUCLEOTIDE SEQUENCE</scope>
    <source>
        <strain evidence="1">Cupriavidus taiwanensis STM 8555</strain>
    </source>
</reference>
<geneLocation type="plasmid" evidence="1">
    <name>I</name>
</geneLocation>
<keyword evidence="1" id="KW-0614">Plasmid</keyword>
<dbReference type="EMBL" id="LT984809">
    <property type="protein sequence ID" value="SPD48957.1"/>
    <property type="molecule type" value="Genomic_DNA"/>
</dbReference>
<sequence>MQGPVAVAFAMIYRNTACLQQMPHSLAEHEDSSSDRAQAINHALDRLKLDRLFRIPFVQACVAPPVPATRIDCRCSRRSPVAQGVGGDGAVDAR</sequence>
<evidence type="ECO:0000313" key="1">
    <source>
        <dbReference type="EMBL" id="SPD48957.1"/>
    </source>
</evidence>
<protein>
    <submittedName>
        <fullName evidence="1">Uncharacterized protein</fullName>
    </submittedName>
</protein>
<accession>A0A375HF35</accession>
<gene>
    <name evidence="1" type="ORF">CBM2612_P0302</name>
</gene>
<name>A0A375HF35_9BURK</name>
<proteinExistence type="predicted"/>
<dbReference type="AlphaFoldDB" id="A0A375HF35"/>